<evidence type="ECO:0000256" key="1">
    <source>
        <dbReference type="ARBA" id="ARBA00023015"/>
    </source>
</evidence>
<feature type="DNA-binding region" description="H-T-H motif" evidence="4">
    <location>
        <begin position="35"/>
        <end position="54"/>
    </location>
</feature>
<evidence type="ECO:0000256" key="2">
    <source>
        <dbReference type="ARBA" id="ARBA00023125"/>
    </source>
</evidence>
<comment type="caution">
    <text evidence="6">The sequence shown here is derived from an EMBL/GenBank/DDBJ whole genome shotgun (WGS) entry which is preliminary data.</text>
</comment>
<dbReference type="PRINTS" id="PR00455">
    <property type="entry name" value="HTHTETR"/>
</dbReference>
<dbReference type="InterPro" id="IPR001647">
    <property type="entry name" value="HTH_TetR"/>
</dbReference>
<dbReference type="RefSeq" id="WP_377280050.1">
    <property type="nucleotide sequence ID" value="NZ_JBHSGL010000015.1"/>
</dbReference>
<dbReference type="Pfam" id="PF00440">
    <property type="entry name" value="TetR_N"/>
    <property type="match status" value="1"/>
</dbReference>
<dbReference type="PANTHER" id="PTHR30055:SF234">
    <property type="entry name" value="HTH-TYPE TRANSCRIPTIONAL REGULATOR BETI"/>
    <property type="match status" value="1"/>
</dbReference>
<evidence type="ECO:0000256" key="3">
    <source>
        <dbReference type="ARBA" id="ARBA00023163"/>
    </source>
</evidence>
<reference evidence="7" key="1">
    <citation type="journal article" date="2019" name="Int. J. Syst. Evol. Microbiol.">
        <title>The Global Catalogue of Microorganisms (GCM) 10K type strain sequencing project: providing services to taxonomists for standard genome sequencing and annotation.</title>
        <authorList>
            <consortium name="The Broad Institute Genomics Platform"/>
            <consortium name="The Broad Institute Genome Sequencing Center for Infectious Disease"/>
            <person name="Wu L."/>
            <person name="Ma J."/>
        </authorList>
    </citation>
    <scope>NUCLEOTIDE SEQUENCE [LARGE SCALE GENOMIC DNA]</scope>
    <source>
        <strain evidence="7">CGMCC 1.12151</strain>
    </source>
</reference>
<proteinExistence type="predicted"/>
<keyword evidence="3" id="KW-0804">Transcription</keyword>
<evidence type="ECO:0000259" key="5">
    <source>
        <dbReference type="PROSITE" id="PS50977"/>
    </source>
</evidence>
<feature type="domain" description="HTH tetR-type" evidence="5">
    <location>
        <begin position="12"/>
        <end position="72"/>
    </location>
</feature>
<dbReference type="InterPro" id="IPR013570">
    <property type="entry name" value="Tscrpt_reg_YsiA_C"/>
</dbReference>
<dbReference type="InterPro" id="IPR009057">
    <property type="entry name" value="Homeodomain-like_sf"/>
</dbReference>
<dbReference type="Gene3D" id="1.10.357.10">
    <property type="entry name" value="Tetracycline Repressor, domain 2"/>
    <property type="match status" value="1"/>
</dbReference>
<dbReference type="InterPro" id="IPR050109">
    <property type="entry name" value="HTH-type_TetR-like_transc_reg"/>
</dbReference>
<dbReference type="Pfam" id="PF08359">
    <property type="entry name" value="TetR_C_4"/>
    <property type="match status" value="1"/>
</dbReference>
<dbReference type="Gene3D" id="1.10.10.60">
    <property type="entry name" value="Homeodomain-like"/>
    <property type="match status" value="1"/>
</dbReference>
<name>A0ABV9MEW6_9BACL</name>
<dbReference type="Proteomes" id="UP001595932">
    <property type="component" value="Unassembled WGS sequence"/>
</dbReference>
<accession>A0ABV9MEW6</accession>
<sequence>MEIQTPRQQKALETKQRILRTALALFSAKGFDDVSVDEIVRKSETSKGAFYGHFSSKYDIFLEKFKEIDQFYSDFQQSLPAELSAEDKIRKLAIAQMEYLSDEMGRDGIRSLYAYALTPSVDNYLSDTERPLYAILEKLIFEGQQKGELASSTAPGRLAMFISRSMRGTLYDWAIFDGNFDLTSEIDRLLELLFTGLRITK</sequence>
<evidence type="ECO:0000313" key="7">
    <source>
        <dbReference type="Proteomes" id="UP001595932"/>
    </source>
</evidence>
<dbReference type="SUPFAM" id="SSF46689">
    <property type="entry name" value="Homeodomain-like"/>
    <property type="match status" value="1"/>
</dbReference>
<dbReference type="SUPFAM" id="SSF48498">
    <property type="entry name" value="Tetracyclin repressor-like, C-terminal domain"/>
    <property type="match status" value="1"/>
</dbReference>
<dbReference type="PROSITE" id="PS50977">
    <property type="entry name" value="HTH_TETR_2"/>
    <property type="match status" value="1"/>
</dbReference>
<evidence type="ECO:0000256" key="4">
    <source>
        <dbReference type="PROSITE-ProRule" id="PRU00335"/>
    </source>
</evidence>
<gene>
    <name evidence="6" type="ORF">ACFO5U_15880</name>
</gene>
<protein>
    <submittedName>
        <fullName evidence="6">TetR/AcrR family transcriptional regulator</fullName>
    </submittedName>
</protein>
<organism evidence="6 7">
    <name type="scientific">Planococcus dechangensis</name>
    <dbReference type="NCBI Taxonomy" id="1176255"/>
    <lineage>
        <taxon>Bacteria</taxon>
        <taxon>Bacillati</taxon>
        <taxon>Bacillota</taxon>
        <taxon>Bacilli</taxon>
        <taxon>Bacillales</taxon>
        <taxon>Caryophanaceae</taxon>
        <taxon>Planococcus</taxon>
    </lineage>
</organism>
<dbReference type="PANTHER" id="PTHR30055">
    <property type="entry name" value="HTH-TYPE TRANSCRIPTIONAL REGULATOR RUTR"/>
    <property type="match status" value="1"/>
</dbReference>
<evidence type="ECO:0000313" key="6">
    <source>
        <dbReference type="EMBL" id="MFC4714331.1"/>
    </source>
</evidence>
<dbReference type="EMBL" id="JBHSGL010000015">
    <property type="protein sequence ID" value="MFC4714331.1"/>
    <property type="molecule type" value="Genomic_DNA"/>
</dbReference>
<keyword evidence="1" id="KW-0805">Transcription regulation</keyword>
<dbReference type="InterPro" id="IPR036271">
    <property type="entry name" value="Tet_transcr_reg_TetR-rel_C_sf"/>
</dbReference>
<keyword evidence="7" id="KW-1185">Reference proteome</keyword>
<keyword evidence="2 4" id="KW-0238">DNA-binding</keyword>